<dbReference type="Proteomes" id="UP000469430">
    <property type="component" value="Unassembled WGS sequence"/>
</dbReference>
<proteinExistence type="predicted"/>
<gene>
    <name evidence="1" type="ORF">GRI97_12450</name>
</gene>
<dbReference type="EMBL" id="WTYJ01000002">
    <property type="protein sequence ID" value="MXO99797.1"/>
    <property type="molecule type" value="Genomic_DNA"/>
</dbReference>
<comment type="caution">
    <text evidence="1">The sequence shown here is derived from an EMBL/GenBank/DDBJ whole genome shotgun (WGS) entry which is preliminary data.</text>
</comment>
<accession>A0A6I4TYE4</accession>
<dbReference type="OrthoDB" id="7429232at2"/>
<dbReference type="RefSeq" id="WP_161391489.1">
    <property type="nucleotide sequence ID" value="NZ_JBHSCP010000001.1"/>
</dbReference>
<organism evidence="1 2">
    <name type="scientific">Croceibacterium xixiisoli</name>
    <dbReference type="NCBI Taxonomy" id="1476466"/>
    <lineage>
        <taxon>Bacteria</taxon>
        <taxon>Pseudomonadati</taxon>
        <taxon>Pseudomonadota</taxon>
        <taxon>Alphaproteobacteria</taxon>
        <taxon>Sphingomonadales</taxon>
        <taxon>Erythrobacteraceae</taxon>
        <taxon>Croceibacterium</taxon>
    </lineage>
</organism>
<evidence type="ECO:0000313" key="1">
    <source>
        <dbReference type="EMBL" id="MXO99797.1"/>
    </source>
</evidence>
<protein>
    <submittedName>
        <fullName evidence="1">Uncharacterized protein</fullName>
    </submittedName>
</protein>
<evidence type="ECO:0000313" key="2">
    <source>
        <dbReference type="Proteomes" id="UP000469430"/>
    </source>
</evidence>
<sequence length="55" mass="6074">MARIETAAERVEAALAARVLVKAQDLQLQQNYEALRAEAHAALTDLDRLIGSIER</sequence>
<dbReference type="AlphaFoldDB" id="A0A6I4TYE4"/>
<keyword evidence="2" id="KW-1185">Reference proteome</keyword>
<reference evidence="1 2" key="1">
    <citation type="submission" date="2019-12" db="EMBL/GenBank/DDBJ databases">
        <title>Genomic-based taxomic classification of the family Erythrobacteraceae.</title>
        <authorList>
            <person name="Xu L."/>
        </authorList>
    </citation>
    <scope>NUCLEOTIDE SEQUENCE [LARGE SCALE GENOMIC DNA]</scope>
    <source>
        <strain evidence="1 2">S36</strain>
    </source>
</reference>
<name>A0A6I4TYE4_9SPHN</name>